<sequence length="112" mass="12817">MISLISESEASSSILGSTTPVKFSLFCIMARYLFKVILSCVFSFFSLSTAIWFSDHFRKNSLAWLLRLVDVFLQLGDENVHVDFPLLGRDAELRRREMDRLHLVLHLPVVGV</sequence>
<organism evidence="2">
    <name type="scientific">Euplotes harpa</name>
    <dbReference type="NCBI Taxonomy" id="151035"/>
    <lineage>
        <taxon>Eukaryota</taxon>
        <taxon>Sar</taxon>
        <taxon>Alveolata</taxon>
        <taxon>Ciliophora</taxon>
        <taxon>Intramacronucleata</taxon>
        <taxon>Spirotrichea</taxon>
        <taxon>Hypotrichia</taxon>
        <taxon>Euplotida</taxon>
        <taxon>Euplotidae</taxon>
        <taxon>Euplotes</taxon>
    </lineage>
</organism>
<evidence type="ECO:0000313" key="2">
    <source>
        <dbReference type="EMBL" id="CAE0341402.1"/>
    </source>
</evidence>
<reference evidence="2" key="1">
    <citation type="submission" date="2021-01" db="EMBL/GenBank/DDBJ databases">
        <authorList>
            <person name="Corre E."/>
            <person name="Pelletier E."/>
            <person name="Niang G."/>
            <person name="Scheremetjew M."/>
            <person name="Finn R."/>
            <person name="Kale V."/>
            <person name="Holt S."/>
            <person name="Cochrane G."/>
            <person name="Meng A."/>
            <person name="Brown T."/>
            <person name="Cohen L."/>
        </authorList>
    </citation>
    <scope>NUCLEOTIDE SEQUENCE</scope>
    <source>
        <strain evidence="2">FSP1.4</strain>
    </source>
</reference>
<evidence type="ECO:0000256" key="1">
    <source>
        <dbReference type="SAM" id="Phobius"/>
    </source>
</evidence>
<feature type="transmembrane region" description="Helical" evidence="1">
    <location>
        <begin position="32"/>
        <end position="53"/>
    </location>
</feature>
<keyword evidence="1" id="KW-1133">Transmembrane helix</keyword>
<proteinExistence type="predicted"/>
<accession>A0A7S3N4J4</accession>
<dbReference type="AlphaFoldDB" id="A0A7S3N4J4"/>
<keyword evidence="1" id="KW-0472">Membrane</keyword>
<protein>
    <submittedName>
        <fullName evidence="2">Uncharacterized protein</fullName>
    </submittedName>
</protein>
<dbReference type="EMBL" id="HBII01000740">
    <property type="protein sequence ID" value="CAE0341402.1"/>
    <property type="molecule type" value="Transcribed_RNA"/>
</dbReference>
<name>A0A7S3N4J4_9SPIT</name>
<keyword evidence="1" id="KW-0812">Transmembrane</keyword>
<gene>
    <name evidence="2" type="ORF">EHAR0213_LOCUS309</name>
</gene>